<dbReference type="Pfam" id="PF13481">
    <property type="entry name" value="AAA_25"/>
    <property type="match status" value="1"/>
</dbReference>
<evidence type="ECO:0000313" key="1">
    <source>
        <dbReference type="EMBL" id="MCQ4629922.1"/>
    </source>
</evidence>
<sequence length="528" mass="56495">MTALNQKQLETNIEELRGMPPLLKKPDPDSREALVFGTHDRLVDHGHAIVNVVLAPAHPDGSPDWGHADPANLESLPADEWPEDVQVENRVGILVDQIDGCSPETSMLIFFSDVGQPHVEQIAGPDADAAIAAGIIARDIGARPPETAATRLQESMAKLAGELFPPVPANDNVPPSAKNLFTVISPANFANASVPSRKWYIDELIPARNVTLLSGDGGTGKSLVALQIAAAGCMGTETLGLSPAYGRTLVLAAEDEWDELHRRLDDICVAQGTTLAALGGMRVIPAAGQDAELVRADAKGRIQITDKMQALVDEIVDFQPSLVVLDTSADLFGGNEIDRNQVRFFISTLRGLAMELDCTFLLLSHPSVAGMQTGTGISGSTAWNNSVRSRLYLTADKDDDDARVMKGMKANYGRKGGEIRMRWQGGIFVLDDGRPAAGSALLAARAERVFVETLAKLFQQGQRLSPSPSATYAVKVIAAHPDAKGLSKKELVAAQQRLLDGGSIRIVEEGSPSRRTKHLVVVDDQPSD</sequence>
<dbReference type="InterPro" id="IPR027417">
    <property type="entry name" value="P-loop_NTPase"/>
</dbReference>
<dbReference type="Gene3D" id="3.40.50.300">
    <property type="entry name" value="P-loop containing nucleotide triphosphate hydrolases"/>
    <property type="match status" value="1"/>
</dbReference>
<protein>
    <submittedName>
        <fullName evidence="1">AAA family ATPase</fullName>
    </submittedName>
</protein>
<dbReference type="SUPFAM" id="SSF52540">
    <property type="entry name" value="P-loop containing nucleoside triphosphate hydrolases"/>
    <property type="match status" value="1"/>
</dbReference>
<accession>A0ABT1R416</accession>
<comment type="caution">
    <text evidence="1">The sequence shown here is derived from an EMBL/GenBank/DDBJ whole genome shotgun (WGS) entry which is preliminary data.</text>
</comment>
<reference evidence="1" key="1">
    <citation type="submission" date="2021-07" db="EMBL/GenBank/DDBJ databases">
        <title>Shinella sp. nov., a novel member of the genus Shinella from water.</title>
        <authorList>
            <person name="Deng Y."/>
        </authorList>
    </citation>
    <scope>NUCLEOTIDE SEQUENCE</scope>
    <source>
        <strain evidence="1">CPCC 100929</strain>
    </source>
</reference>
<proteinExistence type="predicted"/>
<name>A0ABT1R416_9HYPH</name>
<evidence type="ECO:0000313" key="2">
    <source>
        <dbReference type="Proteomes" id="UP000996601"/>
    </source>
</evidence>
<keyword evidence="2" id="KW-1185">Reference proteome</keyword>
<dbReference type="EMBL" id="WHSB02000002">
    <property type="protein sequence ID" value="MCQ4629922.1"/>
    <property type="molecule type" value="Genomic_DNA"/>
</dbReference>
<gene>
    <name evidence="1" type="ORF">GB927_007755</name>
</gene>
<organism evidence="1 2">
    <name type="scientific">Shinella lacus</name>
    <dbReference type="NCBI Taxonomy" id="2654216"/>
    <lineage>
        <taxon>Bacteria</taxon>
        <taxon>Pseudomonadati</taxon>
        <taxon>Pseudomonadota</taxon>
        <taxon>Alphaproteobacteria</taxon>
        <taxon>Hyphomicrobiales</taxon>
        <taxon>Rhizobiaceae</taxon>
        <taxon>Shinella</taxon>
    </lineage>
</organism>
<dbReference type="Proteomes" id="UP000996601">
    <property type="component" value="Unassembled WGS sequence"/>
</dbReference>